<gene>
    <name evidence="7" type="ORF">DWB68_04215</name>
</gene>
<evidence type="ECO:0000256" key="4">
    <source>
        <dbReference type="ARBA" id="ARBA00023136"/>
    </source>
</evidence>
<feature type="transmembrane region" description="Helical" evidence="5">
    <location>
        <begin position="287"/>
        <end position="305"/>
    </location>
</feature>
<evidence type="ECO:0000256" key="5">
    <source>
        <dbReference type="SAM" id="Phobius"/>
    </source>
</evidence>
<protein>
    <submittedName>
        <fullName evidence="7">MFS transporter</fullName>
    </submittedName>
</protein>
<evidence type="ECO:0000256" key="1">
    <source>
        <dbReference type="ARBA" id="ARBA00004651"/>
    </source>
</evidence>
<evidence type="ECO:0000313" key="8">
    <source>
        <dbReference type="Proteomes" id="UP000265419"/>
    </source>
</evidence>
<keyword evidence="4 5" id="KW-0472">Membrane</keyword>
<dbReference type="RefSeq" id="WP_119423897.1">
    <property type="nucleotide sequence ID" value="NZ_QQXK01000006.1"/>
</dbReference>
<name>A0A399JFT1_9MICC</name>
<sequence length="434" mass="45773">MSVPTKATPQAWLVWGAAVFAYLVSVTQRTSFGVAGLEATERYSAGASILATFSVVQLVVYAGLQIPVGALVDRWGSRVMIGCGAALMTVGQLVLAFSHDVGIGFLGRVLVGAGDAMTFVSAMRLLPAWFPPRLNPIMSQLTASVGQVGQLVSLVPFAALLGLTGWTRAFLALASLSLVACLVAFLAVRNRPGAAAERSAAPLPFWRSIREAWAHPGTRLGFWTHWICAFGVNVFLLSWGYPFLVSAQGVPPETASLIMSLFVVVAIVFGPIVGAAVARFPVRRSNLVMLVVGAALVAWTAVLLWPGPAPVWLLVVLALCVAAGGPTSMVAFDYTRTENPPHLAGAATGLANVGSFTGGLFAIWAIGVCLDLARSASGGSAALYSLEGFRLAFLVLYAIYAVGIIGFLVERKRTRATHEAVEPLARALRRRLGR</sequence>
<keyword evidence="3 5" id="KW-1133">Transmembrane helix</keyword>
<dbReference type="Gene3D" id="1.20.1250.20">
    <property type="entry name" value="MFS general substrate transporter like domains"/>
    <property type="match status" value="2"/>
</dbReference>
<keyword evidence="2 5" id="KW-0812">Transmembrane</keyword>
<dbReference type="AlphaFoldDB" id="A0A399JFT1"/>
<feature type="transmembrane region" description="Helical" evidence="5">
    <location>
        <begin position="76"/>
        <end position="97"/>
    </location>
</feature>
<comment type="caution">
    <text evidence="7">The sequence shown here is derived from an EMBL/GenBank/DDBJ whole genome shotgun (WGS) entry which is preliminary data.</text>
</comment>
<feature type="transmembrane region" description="Helical" evidence="5">
    <location>
        <begin position="311"/>
        <end position="332"/>
    </location>
</feature>
<feature type="transmembrane region" description="Helical" evidence="5">
    <location>
        <begin position="344"/>
        <end position="368"/>
    </location>
</feature>
<feature type="transmembrane region" description="Helical" evidence="5">
    <location>
        <begin position="256"/>
        <end position="280"/>
    </location>
</feature>
<evidence type="ECO:0000256" key="2">
    <source>
        <dbReference type="ARBA" id="ARBA00022692"/>
    </source>
</evidence>
<dbReference type="PROSITE" id="PS50850">
    <property type="entry name" value="MFS"/>
    <property type="match status" value="1"/>
</dbReference>
<dbReference type="EMBL" id="QQXK01000006">
    <property type="protein sequence ID" value="RII42992.1"/>
    <property type="molecule type" value="Genomic_DNA"/>
</dbReference>
<dbReference type="InterPro" id="IPR036259">
    <property type="entry name" value="MFS_trans_sf"/>
</dbReference>
<evidence type="ECO:0000256" key="3">
    <source>
        <dbReference type="ARBA" id="ARBA00022989"/>
    </source>
</evidence>
<proteinExistence type="predicted"/>
<feature type="transmembrane region" description="Helical" evidence="5">
    <location>
        <begin position="388"/>
        <end position="409"/>
    </location>
</feature>
<dbReference type="PANTHER" id="PTHR11662:SF399">
    <property type="entry name" value="FI19708P1-RELATED"/>
    <property type="match status" value="1"/>
</dbReference>
<dbReference type="InterPro" id="IPR050382">
    <property type="entry name" value="MFS_Na/Anion_cotransporter"/>
</dbReference>
<feature type="transmembrane region" description="Helical" evidence="5">
    <location>
        <begin position="169"/>
        <end position="188"/>
    </location>
</feature>
<dbReference type="InterPro" id="IPR020846">
    <property type="entry name" value="MFS_dom"/>
</dbReference>
<feature type="transmembrane region" description="Helical" evidence="5">
    <location>
        <begin position="109"/>
        <end position="129"/>
    </location>
</feature>
<dbReference type="CDD" id="cd06174">
    <property type="entry name" value="MFS"/>
    <property type="match status" value="1"/>
</dbReference>
<dbReference type="SUPFAM" id="SSF103473">
    <property type="entry name" value="MFS general substrate transporter"/>
    <property type="match status" value="1"/>
</dbReference>
<dbReference type="Pfam" id="PF07690">
    <property type="entry name" value="MFS_1"/>
    <property type="match status" value="1"/>
</dbReference>
<feature type="transmembrane region" description="Helical" evidence="5">
    <location>
        <begin position="220"/>
        <end position="244"/>
    </location>
</feature>
<evidence type="ECO:0000259" key="6">
    <source>
        <dbReference type="PROSITE" id="PS50850"/>
    </source>
</evidence>
<accession>A0A399JFT1</accession>
<feature type="transmembrane region" description="Helical" evidence="5">
    <location>
        <begin position="12"/>
        <end position="31"/>
    </location>
</feature>
<dbReference type="PANTHER" id="PTHR11662">
    <property type="entry name" value="SOLUTE CARRIER FAMILY 17"/>
    <property type="match status" value="1"/>
</dbReference>
<organism evidence="7 8">
    <name type="scientific">Galactobacter valiniphilus</name>
    <dbReference type="NCBI Taxonomy" id="2676122"/>
    <lineage>
        <taxon>Bacteria</taxon>
        <taxon>Bacillati</taxon>
        <taxon>Actinomycetota</taxon>
        <taxon>Actinomycetes</taxon>
        <taxon>Micrococcales</taxon>
        <taxon>Micrococcaceae</taxon>
        <taxon>Galactobacter</taxon>
    </lineage>
</organism>
<evidence type="ECO:0000313" key="7">
    <source>
        <dbReference type="EMBL" id="RII42992.1"/>
    </source>
</evidence>
<keyword evidence="8" id="KW-1185">Reference proteome</keyword>
<feature type="transmembrane region" description="Helical" evidence="5">
    <location>
        <begin position="43"/>
        <end position="64"/>
    </location>
</feature>
<dbReference type="Proteomes" id="UP000265419">
    <property type="component" value="Unassembled WGS sequence"/>
</dbReference>
<comment type="subcellular location">
    <subcellularLocation>
        <location evidence="1">Cell membrane</location>
        <topology evidence="1">Multi-pass membrane protein</topology>
    </subcellularLocation>
</comment>
<dbReference type="GO" id="GO:0022857">
    <property type="term" value="F:transmembrane transporter activity"/>
    <property type="evidence" value="ECO:0007669"/>
    <property type="project" value="InterPro"/>
</dbReference>
<feature type="domain" description="Major facilitator superfamily (MFS) profile" evidence="6">
    <location>
        <begin position="14"/>
        <end position="415"/>
    </location>
</feature>
<reference evidence="7 8" key="1">
    <citation type="submission" date="2018-07" db="EMBL/GenBank/DDBJ databases">
        <title>Arthrobacter sp. nov., isolated from raw cow's milk with high bacterial count.</title>
        <authorList>
            <person name="Hahne J."/>
            <person name="Isele D."/>
            <person name="Lipski A."/>
        </authorList>
    </citation>
    <scope>NUCLEOTIDE SEQUENCE [LARGE SCALE GENOMIC DNA]</scope>
    <source>
        <strain evidence="7 8">JZ R-35</strain>
    </source>
</reference>
<dbReference type="GO" id="GO:0005886">
    <property type="term" value="C:plasma membrane"/>
    <property type="evidence" value="ECO:0007669"/>
    <property type="project" value="UniProtKB-SubCell"/>
</dbReference>
<dbReference type="InterPro" id="IPR011701">
    <property type="entry name" value="MFS"/>
</dbReference>